<dbReference type="PRINTS" id="PR00792">
    <property type="entry name" value="PEPSIN"/>
</dbReference>
<dbReference type="Gene3D" id="2.40.70.10">
    <property type="entry name" value="Acid Proteases"/>
    <property type="match status" value="2"/>
</dbReference>
<dbReference type="GO" id="GO:0005886">
    <property type="term" value="C:plasma membrane"/>
    <property type="evidence" value="ECO:0007669"/>
    <property type="project" value="UniProtKB-SubCell"/>
</dbReference>
<dbReference type="GO" id="GO:0004190">
    <property type="term" value="F:aspartic-type endopeptidase activity"/>
    <property type="evidence" value="ECO:0007669"/>
    <property type="project" value="UniProtKB-KW"/>
</dbReference>
<reference evidence="17" key="1">
    <citation type="journal article" date="2023" name="Mol. Phylogenet. Evol.">
        <title>Genome-scale phylogeny and comparative genomics of the fungal order Sordariales.</title>
        <authorList>
            <person name="Hensen N."/>
            <person name="Bonometti L."/>
            <person name="Westerberg I."/>
            <person name="Brannstrom I.O."/>
            <person name="Guillou S."/>
            <person name="Cros-Aarteil S."/>
            <person name="Calhoun S."/>
            <person name="Haridas S."/>
            <person name="Kuo A."/>
            <person name="Mondo S."/>
            <person name="Pangilinan J."/>
            <person name="Riley R."/>
            <person name="LaButti K."/>
            <person name="Andreopoulos B."/>
            <person name="Lipzen A."/>
            <person name="Chen C."/>
            <person name="Yan M."/>
            <person name="Daum C."/>
            <person name="Ng V."/>
            <person name="Clum A."/>
            <person name="Steindorff A."/>
            <person name="Ohm R.A."/>
            <person name="Martin F."/>
            <person name="Silar P."/>
            <person name="Natvig D.O."/>
            <person name="Lalanne C."/>
            <person name="Gautier V."/>
            <person name="Ament-Velasquez S.L."/>
            <person name="Kruys A."/>
            <person name="Hutchinson M.I."/>
            <person name="Powell A.J."/>
            <person name="Barry K."/>
            <person name="Miller A.N."/>
            <person name="Grigoriev I.V."/>
            <person name="Debuchy R."/>
            <person name="Gladieux P."/>
            <person name="Hiltunen Thoren M."/>
            <person name="Johannesson H."/>
        </authorList>
    </citation>
    <scope>NUCLEOTIDE SEQUENCE [LARGE SCALE GENOMIC DNA]</scope>
    <source>
        <strain evidence="17">CBS 340.73</strain>
    </source>
</reference>
<dbReference type="Pfam" id="PF00026">
    <property type="entry name" value="Asp"/>
    <property type="match status" value="1"/>
</dbReference>
<dbReference type="InterPro" id="IPR034164">
    <property type="entry name" value="Pepsin-like_dom"/>
</dbReference>
<comment type="caution">
    <text evidence="16">The sequence shown here is derived from an EMBL/GenBank/DDBJ whole genome shotgun (WGS) entry which is preliminary data.</text>
</comment>
<evidence type="ECO:0000256" key="9">
    <source>
        <dbReference type="ARBA" id="ARBA00023180"/>
    </source>
</evidence>
<feature type="active site" evidence="11">
    <location>
        <position position="150"/>
    </location>
</feature>
<dbReference type="SUPFAM" id="SSF50630">
    <property type="entry name" value="Acid proteases"/>
    <property type="match status" value="1"/>
</dbReference>
<evidence type="ECO:0000256" key="13">
    <source>
        <dbReference type="SAM" id="MobiDB-lite"/>
    </source>
</evidence>
<evidence type="ECO:0000313" key="16">
    <source>
        <dbReference type="EMBL" id="KAK3946387.1"/>
    </source>
</evidence>
<evidence type="ECO:0000256" key="8">
    <source>
        <dbReference type="ARBA" id="ARBA00023136"/>
    </source>
</evidence>
<evidence type="ECO:0000256" key="3">
    <source>
        <dbReference type="ARBA" id="ARBA00022475"/>
    </source>
</evidence>
<keyword evidence="9" id="KW-0325">Glycoprotein</keyword>
<dbReference type="PROSITE" id="PS51767">
    <property type="entry name" value="PEPTIDASE_A1"/>
    <property type="match status" value="1"/>
</dbReference>
<comment type="subcellular location">
    <subcellularLocation>
        <location evidence="1">Cell membrane</location>
    </subcellularLocation>
</comment>
<dbReference type="GO" id="GO:0006508">
    <property type="term" value="P:proteolysis"/>
    <property type="evidence" value="ECO:0007669"/>
    <property type="project" value="UniProtKB-KW"/>
</dbReference>
<feature type="disulfide bond" evidence="12">
    <location>
        <begin position="366"/>
        <end position="395"/>
    </location>
</feature>
<dbReference type="AlphaFoldDB" id="A0AAN6NIC0"/>
<name>A0AAN6NIC0_9PEZI</name>
<dbReference type="FunFam" id="2.40.70.10:FF:000060">
    <property type="entry name" value="Aspartic-type endopeptidase ctsD"/>
    <property type="match status" value="1"/>
</dbReference>
<organism evidence="16 17">
    <name type="scientific">Diplogelasinospora grovesii</name>
    <dbReference type="NCBI Taxonomy" id="303347"/>
    <lineage>
        <taxon>Eukaryota</taxon>
        <taxon>Fungi</taxon>
        <taxon>Dikarya</taxon>
        <taxon>Ascomycota</taxon>
        <taxon>Pezizomycotina</taxon>
        <taxon>Sordariomycetes</taxon>
        <taxon>Sordariomycetidae</taxon>
        <taxon>Sordariales</taxon>
        <taxon>Diplogelasinosporaceae</taxon>
        <taxon>Diplogelasinospora</taxon>
    </lineage>
</organism>
<dbReference type="CDD" id="cd05471">
    <property type="entry name" value="pepsin_like"/>
    <property type="match status" value="1"/>
</dbReference>
<sequence>MHVLALFVQLTLWVATTHAFYIWSCSEDKICPSIGPDRKREIGDGQPQPVEGGVTYALLQRVPNNDEDPATKAARAASRLAKKYGSLQASRIPQKQGPNLVKRTNTYSVVQPAAPTTANSAGIYQDGTDFSYFIQAGFGSSQKPLYMLLDSGAGTTWVMGSTCQSAACTMHNTFGPADSKTLQPSTKSFSIAYGSGSVSGQLAQDDISVAGMKVGMSFGIASVTSDDFTHFPFDGILGLSMSTGATDNFMQVLKADKTLKANVFGITLNRNSDGGNPGEVTFGAVDPSKYTGDISYTTVSSTAGGDWAVPMDDMGYDSKAAGITGRLAYIDTGTSYVFGPASDVAAIHKLIPGAASTDGVTYSVPCDSKDITISFSGVKYTVSSEDWLSGSGSSCRSNIYGHEVVQGAWLLGDLFLKNVYSVFDADQTRIGFAAKAAVSGSATVSGSASGSTAASNAKQSTMATATITSSPASQSQGSSVPGLSGHETAATAGGTAVAETASAGSTPTASASPGDQLESNSYVSIMCIVAVIAMVA</sequence>
<dbReference type="Proteomes" id="UP001303473">
    <property type="component" value="Unassembled WGS sequence"/>
</dbReference>
<dbReference type="InterPro" id="IPR033121">
    <property type="entry name" value="PEPTIDASE_A1"/>
</dbReference>
<feature type="region of interest" description="Disordered" evidence="13">
    <location>
        <begin position="464"/>
        <end position="515"/>
    </location>
</feature>
<keyword evidence="12" id="KW-1015">Disulfide bond</keyword>
<keyword evidence="3" id="KW-1003">Cell membrane</keyword>
<evidence type="ECO:0000256" key="6">
    <source>
        <dbReference type="ARBA" id="ARBA00022750"/>
    </source>
</evidence>
<dbReference type="PANTHER" id="PTHR47966:SF75">
    <property type="entry name" value="ENDOPEPTIDASE (CTSD), PUTATIVE (AFU_ORTHOLOGUE AFUA_4G07040)-RELATED"/>
    <property type="match status" value="1"/>
</dbReference>
<keyword evidence="6" id="KW-0064">Aspartyl protease</keyword>
<keyword evidence="8" id="KW-0472">Membrane</keyword>
<evidence type="ECO:0000256" key="2">
    <source>
        <dbReference type="ARBA" id="ARBA00007447"/>
    </source>
</evidence>
<feature type="disulfide bond" evidence="12">
    <location>
        <begin position="163"/>
        <end position="168"/>
    </location>
</feature>
<gene>
    <name evidence="16" type="ORF">QBC46DRAFT_402751</name>
</gene>
<evidence type="ECO:0000313" key="17">
    <source>
        <dbReference type="Proteomes" id="UP001303473"/>
    </source>
</evidence>
<feature type="signal peptide" evidence="14">
    <location>
        <begin position="1"/>
        <end position="19"/>
    </location>
</feature>
<feature type="compositionally biased region" description="Low complexity" evidence="13">
    <location>
        <begin position="469"/>
        <end position="514"/>
    </location>
</feature>
<keyword evidence="7" id="KW-0378">Hydrolase</keyword>
<accession>A0AAN6NIC0</accession>
<keyword evidence="4" id="KW-0645">Protease</keyword>
<dbReference type="PANTHER" id="PTHR47966">
    <property type="entry name" value="BETA-SITE APP-CLEAVING ENZYME, ISOFORM A-RELATED"/>
    <property type="match status" value="1"/>
</dbReference>
<dbReference type="InterPro" id="IPR021109">
    <property type="entry name" value="Peptidase_aspartic_dom_sf"/>
</dbReference>
<evidence type="ECO:0000256" key="10">
    <source>
        <dbReference type="ARBA" id="ARBA00023288"/>
    </source>
</evidence>
<keyword evidence="17" id="KW-1185">Reference proteome</keyword>
<proteinExistence type="inferred from homology"/>
<dbReference type="InterPro" id="IPR001461">
    <property type="entry name" value="Aspartic_peptidase_A1"/>
</dbReference>
<feature type="chain" id="PRO_5042938562" evidence="14">
    <location>
        <begin position="20"/>
        <end position="536"/>
    </location>
</feature>
<keyword evidence="10" id="KW-0449">Lipoprotein</keyword>
<comment type="similarity">
    <text evidence="2">Belongs to the peptidase A1 family.</text>
</comment>
<dbReference type="FunFam" id="2.40.70.10:FF:000085">
    <property type="entry name" value="Aspartic-type endopeptidase (CtsD), putative"/>
    <property type="match status" value="1"/>
</dbReference>
<feature type="domain" description="Peptidase A1" evidence="15">
    <location>
        <begin position="132"/>
        <end position="433"/>
    </location>
</feature>
<evidence type="ECO:0000256" key="11">
    <source>
        <dbReference type="PIRSR" id="PIRSR601461-1"/>
    </source>
</evidence>
<evidence type="ECO:0000256" key="1">
    <source>
        <dbReference type="ARBA" id="ARBA00004236"/>
    </source>
</evidence>
<keyword evidence="5 14" id="KW-0732">Signal</keyword>
<protein>
    <submittedName>
        <fullName evidence="16">Aspartic peptidase domain-containing protein</fullName>
    </submittedName>
</protein>
<dbReference type="EMBL" id="MU853752">
    <property type="protein sequence ID" value="KAK3946387.1"/>
    <property type="molecule type" value="Genomic_DNA"/>
</dbReference>
<feature type="active site" evidence="11">
    <location>
        <position position="331"/>
    </location>
</feature>
<evidence type="ECO:0000256" key="4">
    <source>
        <dbReference type="ARBA" id="ARBA00022670"/>
    </source>
</evidence>
<evidence type="ECO:0000256" key="5">
    <source>
        <dbReference type="ARBA" id="ARBA00022729"/>
    </source>
</evidence>
<evidence type="ECO:0000256" key="12">
    <source>
        <dbReference type="PIRSR" id="PIRSR601461-2"/>
    </source>
</evidence>
<evidence type="ECO:0000259" key="15">
    <source>
        <dbReference type="PROSITE" id="PS51767"/>
    </source>
</evidence>
<evidence type="ECO:0000256" key="14">
    <source>
        <dbReference type="SAM" id="SignalP"/>
    </source>
</evidence>
<evidence type="ECO:0000256" key="7">
    <source>
        <dbReference type="ARBA" id="ARBA00022801"/>
    </source>
</evidence>